<reference evidence="3" key="1">
    <citation type="submission" date="2025-08" db="UniProtKB">
        <authorList>
            <consortium name="RefSeq"/>
        </authorList>
    </citation>
    <scope>IDENTIFICATION</scope>
    <source>
        <tissue evidence="3">Whole organism</tissue>
    </source>
</reference>
<dbReference type="RefSeq" id="XP_052130870.1">
    <property type="nucleotide sequence ID" value="XM_052274910.1"/>
</dbReference>
<feature type="compositionally biased region" description="Low complexity" evidence="1">
    <location>
        <begin position="253"/>
        <end position="267"/>
    </location>
</feature>
<keyword evidence="2" id="KW-1185">Reference proteome</keyword>
<evidence type="ECO:0000313" key="2">
    <source>
        <dbReference type="Proteomes" id="UP000504606"/>
    </source>
</evidence>
<name>A0A9C6X885_FRAOC</name>
<feature type="region of interest" description="Disordered" evidence="1">
    <location>
        <begin position="1"/>
        <end position="22"/>
    </location>
</feature>
<dbReference type="Proteomes" id="UP000504606">
    <property type="component" value="Unplaced"/>
</dbReference>
<feature type="compositionally biased region" description="Basic residues" evidence="1">
    <location>
        <begin position="199"/>
        <end position="212"/>
    </location>
</feature>
<feature type="compositionally biased region" description="Basic and acidic residues" evidence="1">
    <location>
        <begin position="234"/>
        <end position="248"/>
    </location>
</feature>
<dbReference type="GeneID" id="127751401"/>
<feature type="compositionally biased region" description="Low complexity" evidence="1">
    <location>
        <begin position="104"/>
        <end position="114"/>
    </location>
</feature>
<evidence type="ECO:0000313" key="3">
    <source>
        <dbReference type="RefSeq" id="XP_052130870.1"/>
    </source>
</evidence>
<protein>
    <submittedName>
        <fullName evidence="3">Nucleolar protein dao-5-like</fullName>
    </submittedName>
</protein>
<gene>
    <name evidence="3" type="primary">LOC127751401</name>
</gene>
<organism evidence="2 3">
    <name type="scientific">Frankliniella occidentalis</name>
    <name type="common">Western flower thrips</name>
    <name type="synonym">Euthrips occidentalis</name>
    <dbReference type="NCBI Taxonomy" id="133901"/>
    <lineage>
        <taxon>Eukaryota</taxon>
        <taxon>Metazoa</taxon>
        <taxon>Ecdysozoa</taxon>
        <taxon>Arthropoda</taxon>
        <taxon>Hexapoda</taxon>
        <taxon>Insecta</taxon>
        <taxon>Pterygota</taxon>
        <taxon>Neoptera</taxon>
        <taxon>Paraneoptera</taxon>
        <taxon>Thysanoptera</taxon>
        <taxon>Terebrantia</taxon>
        <taxon>Thripoidea</taxon>
        <taxon>Thripidae</taxon>
        <taxon>Frankliniella</taxon>
    </lineage>
</organism>
<accession>A0A9C6X885</accession>
<dbReference type="AlphaFoldDB" id="A0A9C6X885"/>
<sequence length="354" mass="38702">MPSGFRARINAHPLENPHDNDFGYDGINANRAFQARGESTQFRQAQENDGFRTRQHPYDFGGRTARVVNIVEAPESTQPLAIGWMQDATRPTTNPEPLRRSARRAAAAAAAASSKEADVERGQSSEGSSRGNRAQRQGHNFVAEQQGHSDDDAQPINSRENNNSDSDSSQRDDLGRWMDGGDDVSSDFEPKVKISKANQQKKVHALKKKKNNAHQFNSDDEAGPSKRPTTAGRGRSDSDSDFETEARKQQQRAPSKSKPKSLTLKTKASGEVKRKGKQQQQQQQQAEPKFTAGALYEADHGAISNGQQSEAITISDSEGSVGHPAAELFPIEAELLTDDFNIPSDSLSESIVHA</sequence>
<proteinExistence type="predicted"/>
<dbReference type="KEGG" id="foc:127751401"/>
<evidence type="ECO:0000256" key="1">
    <source>
        <dbReference type="SAM" id="MobiDB-lite"/>
    </source>
</evidence>
<feature type="compositionally biased region" description="Low complexity" evidence="1">
    <location>
        <begin position="157"/>
        <end position="167"/>
    </location>
</feature>
<feature type="region of interest" description="Disordered" evidence="1">
    <location>
        <begin position="81"/>
        <end position="292"/>
    </location>
</feature>